<sequence length="311" mass="36837">MHFSDFLKKFEKIKVKEYPNQVSSFPKVSILIQTFEHVDFIDKCVHSILNQKTDFEYEIILGEDLSSDGTREKCISLAEKHPNHIRLFLHHAGNKIKVDNFVTGNFNIFYNLIQAKGKYIALCDGDDYWDDPQKLYNQVNFLENNPSYILCFHDYNIISSNKKDAIKLMKPINKDISSQELQKCQVYPLTNTICFRNIHRDIPEEILEVFNIDSFWFSILGGYGGGKYLKSIRPSYYRVHEGGTWTNKNKAQNFMLKILFFEKLSAFYKKKKYLELSNYHNSQMLMYRKMLTYYYLKRLKISMAIKSLYLK</sequence>
<dbReference type="PANTHER" id="PTHR22916">
    <property type="entry name" value="GLYCOSYLTRANSFERASE"/>
    <property type="match status" value="1"/>
</dbReference>
<proteinExistence type="predicted"/>
<keyword evidence="3" id="KW-1185">Reference proteome</keyword>
<dbReference type="SUPFAM" id="SSF53448">
    <property type="entry name" value="Nucleotide-diphospho-sugar transferases"/>
    <property type="match status" value="1"/>
</dbReference>
<dbReference type="Gene3D" id="3.90.550.10">
    <property type="entry name" value="Spore Coat Polysaccharide Biosynthesis Protein SpsA, Chain A"/>
    <property type="match status" value="1"/>
</dbReference>
<feature type="domain" description="Glycosyltransferase 2-like" evidence="1">
    <location>
        <begin position="29"/>
        <end position="201"/>
    </location>
</feature>
<dbReference type="Proteomes" id="UP001155077">
    <property type="component" value="Unassembled WGS sequence"/>
</dbReference>
<dbReference type="Pfam" id="PF00535">
    <property type="entry name" value="Glycos_transf_2"/>
    <property type="match status" value="1"/>
</dbReference>
<evidence type="ECO:0000259" key="1">
    <source>
        <dbReference type="Pfam" id="PF00535"/>
    </source>
</evidence>
<dbReference type="InterPro" id="IPR001173">
    <property type="entry name" value="Glyco_trans_2-like"/>
</dbReference>
<dbReference type="RefSeq" id="WP_252114634.1">
    <property type="nucleotide sequence ID" value="NZ_JAMSCK010000005.1"/>
</dbReference>
<organism evidence="2 3">
    <name type="scientific">Gramella jeungdoensis</name>
    <dbReference type="NCBI Taxonomy" id="708091"/>
    <lineage>
        <taxon>Bacteria</taxon>
        <taxon>Pseudomonadati</taxon>
        <taxon>Bacteroidota</taxon>
        <taxon>Flavobacteriia</taxon>
        <taxon>Flavobacteriales</taxon>
        <taxon>Flavobacteriaceae</taxon>
        <taxon>Christiangramia</taxon>
    </lineage>
</organism>
<accession>A0ABT0Z4Y2</accession>
<comment type="caution">
    <text evidence="2">The sequence shown here is derived from an EMBL/GenBank/DDBJ whole genome shotgun (WGS) entry which is preliminary data.</text>
</comment>
<reference evidence="2" key="1">
    <citation type="submission" date="2022-06" db="EMBL/GenBank/DDBJ databases">
        <title>Gramella sediminis sp. nov., isolated from deep-sea sediment of the Indian Ocean.</title>
        <authorList>
            <person name="Yang L."/>
        </authorList>
    </citation>
    <scope>NUCLEOTIDE SEQUENCE</scope>
    <source>
        <strain evidence="2">HMD3159</strain>
    </source>
</reference>
<evidence type="ECO:0000313" key="2">
    <source>
        <dbReference type="EMBL" id="MCM8570475.1"/>
    </source>
</evidence>
<dbReference type="InterPro" id="IPR029044">
    <property type="entry name" value="Nucleotide-diphossugar_trans"/>
</dbReference>
<dbReference type="EMBL" id="JAMSCK010000005">
    <property type="protein sequence ID" value="MCM8570475.1"/>
    <property type="molecule type" value="Genomic_DNA"/>
</dbReference>
<protein>
    <submittedName>
        <fullName evidence="2">Glycosyltransferase</fullName>
    </submittedName>
</protein>
<name>A0ABT0Z4Y2_9FLAO</name>
<evidence type="ECO:0000313" key="3">
    <source>
        <dbReference type="Proteomes" id="UP001155077"/>
    </source>
</evidence>
<gene>
    <name evidence="2" type="ORF">NE848_13860</name>
</gene>